<dbReference type="Pfam" id="PF03176">
    <property type="entry name" value="MMPL"/>
    <property type="match status" value="2"/>
</dbReference>
<evidence type="ECO:0000256" key="5">
    <source>
        <dbReference type="ARBA" id="ARBA00022989"/>
    </source>
</evidence>
<feature type="transmembrane region" description="Helical" evidence="7">
    <location>
        <begin position="200"/>
        <end position="219"/>
    </location>
</feature>
<keyword evidence="6 7" id="KW-0472">Membrane</keyword>
<feature type="domain" description="SSD" evidence="8">
    <location>
        <begin position="227"/>
        <end position="354"/>
    </location>
</feature>
<dbReference type="InterPro" id="IPR004869">
    <property type="entry name" value="MMPL_dom"/>
</dbReference>
<keyword evidence="10" id="KW-1185">Reference proteome</keyword>
<comment type="subcellular location">
    <subcellularLocation>
        <location evidence="1">Cell membrane</location>
        <topology evidence="1">Multi-pass membrane protein</topology>
    </subcellularLocation>
</comment>
<evidence type="ECO:0000256" key="4">
    <source>
        <dbReference type="ARBA" id="ARBA00022692"/>
    </source>
</evidence>
<feature type="transmembrane region" description="Helical" evidence="7">
    <location>
        <begin position="253"/>
        <end position="276"/>
    </location>
</feature>
<dbReference type="EMBL" id="JAUSTY010000003">
    <property type="protein sequence ID" value="MDQ0164867.1"/>
    <property type="molecule type" value="Genomic_DNA"/>
</dbReference>
<proteinExistence type="inferred from homology"/>
<feature type="transmembrane region" description="Helical" evidence="7">
    <location>
        <begin position="226"/>
        <end position="247"/>
    </location>
</feature>
<feature type="transmembrane region" description="Helical" evidence="7">
    <location>
        <begin position="675"/>
        <end position="694"/>
    </location>
</feature>
<keyword evidence="5 7" id="KW-1133">Transmembrane helix</keyword>
<accession>A0ABT9VVJ6</accession>
<feature type="transmembrane region" description="Helical" evidence="7">
    <location>
        <begin position="700"/>
        <end position="723"/>
    </location>
</feature>
<feature type="transmembrane region" description="Helical" evidence="7">
    <location>
        <begin position="630"/>
        <end position="654"/>
    </location>
</feature>
<feature type="transmembrane region" description="Helical" evidence="7">
    <location>
        <begin position="393"/>
        <end position="411"/>
    </location>
</feature>
<reference evidence="9 10" key="1">
    <citation type="submission" date="2023-07" db="EMBL/GenBank/DDBJ databases">
        <title>Genomic Encyclopedia of Type Strains, Phase IV (KMG-IV): sequencing the most valuable type-strain genomes for metagenomic binning, comparative biology and taxonomic classification.</title>
        <authorList>
            <person name="Goeker M."/>
        </authorList>
    </citation>
    <scope>NUCLEOTIDE SEQUENCE [LARGE SCALE GENOMIC DNA]</scope>
    <source>
        <strain evidence="9 10">DSM 12751</strain>
    </source>
</reference>
<evidence type="ECO:0000259" key="8">
    <source>
        <dbReference type="PROSITE" id="PS50156"/>
    </source>
</evidence>
<evidence type="ECO:0000313" key="9">
    <source>
        <dbReference type="EMBL" id="MDQ0164867.1"/>
    </source>
</evidence>
<organism evidence="9 10">
    <name type="scientific">Caldalkalibacillus horti</name>
    <dbReference type="NCBI Taxonomy" id="77523"/>
    <lineage>
        <taxon>Bacteria</taxon>
        <taxon>Bacillati</taxon>
        <taxon>Bacillota</taxon>
        <taxon>Bacilli</taxon>
        <taxon>Bacillales</taxon>
        <taxon>Bacillaceae</taxon>
        <taxon>Caldalkalibacillus</taxon>
    </lineage>
</organism>
<dbReference type="Gene3D" id="1.20.1640.10">
    <property type="entry name" value="Multidrug efflux transporter AcrB transmembrane domain"/>
    <property type="match status" value="2"/>
</dbReference>
<feature type="transmembrane region" description="Helical" evidence="7">
    <location>
        <begin position="331"/>
        <end position="356"/>
    </location>
</feature>
<feature type="transmembrane region" description="Helical" evidence="7">
    <location>
        <begin position="593"/>
        <end position="610"/>
    </location>
</feature>
<feature type="transmembrane region" description="Helical" evidence="7">
    <location>
        <begin position="563"/>
        <end position="581"/>
    </location>
</feature>
<evidence type="ECO:0000256" key="1">
    <source>
        <dbReference type="ARBA" id="ARBA00004651"/>
    </source>
</evidence>
<dbReference type="PANTHER" id="PTHR33406">
    <property type="entry name" value="MEMBRANE PROTEIN MJ1562-RELATED"/>
    <property type="match status" value="1"/>
</dbReference>
<comment type="similarity">
    <text evidence="2">Belongs to the resistance-nodulation-cell division (RND) (TC 2.A.6) family. MmpL subfamily.</text>
</comment>
<keyword evidence="4 7" id="KW-0812">Transmembrane</keyword>
<evidence type="ECO:0000256" key="7">
    <source>
        <dbReference type="SAM" id="Phobius"/>
    </source>
</evidence>
<dbReference type="PANTHER" id="PTHR33406:SF11">
    <property type="entry name" value="MEMBRANE PROTEIN SCO6666-RELATED"/>
    <property type="match status" value="1"/>
</dbReference>
<name>A0ABT9VVJ6_9BACI</name>
<evidence type="ECO:0000256" key="6">
    <source>
        <dbReference type="ARBA" id="ARBA00023136"/>
    </source>
</evidence>
<dbReference type="PROSITE" id="PS50156">
    <property type="entry name" value="SSD"/>
    <property type="match status" value="1"/>
</dbReference>
<gene>
    <name evidence="9" type="ORF">J2S11_000767</name>
</gene>
<evidence type="ECO:0000256" key="2">
    <source>
        <dbReference type="ARBA" id="ARBA00010157"/>
    </source>
</evidence>
<dbReference type="RefSeq" id="WP_307391148.1">
    <property type="nucleotide sequence ID" value="NZ_BAAADK010000010.1"/>
</dbReference>
<evidence type="ECO:0000256" key="3">
    <source>
        <dbReference type="ARBA" id="ARBA00022475"/>
    </source>
</evidence>
<feature type="transmembrane region" description="Helical" evidence="7">
    <location>
        <begin position="304"/>
        <end position="325"/>
    </location>
</feature>
<keyword evidence="3" id="KW-1003">Cell membrane</keyword>
<comment type="caution">
    <text evidence="9">The sequence shown here is derived from an EMBL/GenBank/DDBJ whole genome shotgun (WGS) entry which is preliminary data.</text>
</comment>
<sequence>MSKGTKEKPSVTSVTSKQENGETWLGRLGHFIYHRRKAVLISSLLTTILLAIIAAGAMGVMVLNRWEADGSESMHAQEALIEHFNTDSANVILLVTAREGTIDNPLVEEAANSVAAQLAGEASVGDVWSYWSEERDPTMRSEDSTQGLVLAWVQGNATEARAEIATMIPAYTIENEMITVQVAGAEAASTQISASATQDFIRAEMIIIPLMLVLLLFVYRRFMPALLTLGVGLFSVFGTMAALRGLASFVEVATFAANITLVMGIGLGIDYSLFIISRFREELAAGKTVDKAIIHTLETAGKTVIFSGVTVAASLSVLLAFPFSFLQSFGYAGVLVVITAVLGSIIFLPSALAILGAKVSRRVKVKANRTAQVDNAQKGMWYRLGQRVMKRPIWFGGVAVIFLLLLGSPALDIQIGLPDDRVLPSSASTRAAYDEMRANFLEEANDAIHFVAPITSLSAEDLAASAEYASELSKVEGISQVNSIVGYFKDGELVREPGQSAERLVSDTAIRFDAIPTREVLGGTEVGQLVNELRAISAPFPDLVVGGYPAELTDFSEMMMSRVPLVAILILSITFVILFLMSGSILIPLKATILNLLSLSVMFGALVYIFQQGHFSSFLGFTPIGTLDPAFPILMFCVAYGLSMDYEVFMLSRIKEEYDRTGDNTKAVLYGIQRSAPLVSAAAIILAISFSIYATGEIMYLQMLGVGIAIAIIIDATIIRAILVPAFMRIAGKANWWAPPMLRRFHERFGISEGSSIIEPPSLPAQPPVTKAD</sequence>
<dbReference type="InterPro" id="IPR050545">
    <property type="entry name" value="Mycobact_MmpL"/>
</dbReference>
<protein>
    <submittedName>
        <fullName evidence="9">RND superfamily putative drug exporter</fullName>
    </submittedName>
</protein>
<dbReference type="Proteomes" id="UP001235840">
    <property type="component" value="Unassembled WGS sequence"/>
</dbReference>
<dbReference type="SUPFAM" id="SSF82866">
    <property type="entry name" value="Multidrug efflux transporter AcrB transmembrane domain"/>
    <property type="match status" value="2"/>
</dbReference>
<evidence type="ECO:0000313" key="10">
    <source>
        <dbReference type="Proteomes" id="UP001235840"/>
    </source>
</evidence>
<feature type="transmembrane region" description="Helical" evidence="7">
    <location>
        <begin position="38"/>
        <end position="63"/>
    </location>
</feature>
<dbReference type="InterPro" id="IPR000731">
    <property type="entry name" value="SSD"/>
</dbReference>